<gene>
    <name evidence="17" type="ordered locus">Cyan7822_1888</name>
</gene>
<dbReference type="InterPro" id="IPR003661">
    <property type="entry name" value="HisK_dim/P_dom"/>
</dbReference>
<feature type="transmembrane region" description="Helical" evidence="14">
    <location>
        <begin position="193"/>
        <end position="210"/>
    </location>
</feature>
<dbReference type="PROSITE" id="PS50046">
    <property type="entry name" value="PHYTOCHROME_2"/>
    <property type="match status" value="1"/>
</dbReference>
<proteinExistence type="inferred from homology"/>
<protein>
    <recommendedName>
        <fullName evidence="4">histidine kinase</fullName>
        <ecNumber evidence="4">2.7.13.3</ecNumber>
    </recommendedName>
</protein>
<evidence type="ECO:0000256" key="4">
    <source>
        <dbReference type="ARBA" id="ARBA00012438"/>
    </source>
</evidence>
<dbReference type="Gene3D" id="1.10.287.130">
    <property type="match status" value="1"/>
</dbReference>
<dbReference type="PRINTS" id="PR00344">
    <property type="entry name" value="BCTRLSENSOR"/>
</dbReference>
<feature type="transmembrane region" description="Helical" evidence="14">
    <location>
        <begin position="36"/>
        <end position="57"/>
    </location>
</feature>
<reference evidence="18" key="1">
    <citation type="journal article" date="2011" name="MBio">
        <title>Novel metabolic attributes of the genus Cyanothece, comprising a group of unicellular nitrogen-fixing Cyanobacteria.</title>
        <authorList>
            <person name="Bandyopadhyay A."/>
            <person name="Elvitigala T."/>
            <person name="Welsh E."/>
            <person name="Stockel J."/>
            <person name="Liberton M."/>
            <person name="Min H."/>
            <person name="Sherman L.A."/>
            <person name="Pakrasi H.B."/>
        </authorList>
    </citation>
    <scope>NUCLEOTIDE SEQUENCE [LARGE SCALE GENOMIC DNA]</scope>
    <source>
        <strain evidence="18">PCC 7822</strain>
    </source>
</reference>
<comment type="similarity">
    <text evidence="3">In the N-terminal section; belongs to the phytochrome family.</text>
</comment>
<dbReference type="InterPro" id="IPR004358">
    <property type="entry name" value="Sig_transdc_His_kin-like_C"/>
</dbReference>
<keyword evidence="6" id="KW-0597">Phosphoprotein</keyword>
<accession>E0UAM0</accession>
<dbReference type="InterPro" id="IPR016132">
    <property type="entry name" value="Phyto_chromo_attachment"/>
</dbReference>
<dbReference type="PANTHER" id="PTHR43047:SF72">
    <property type="entry name" value="OSMOSENSING HISTIDINE PROTEIN KINASE SLN1"/>
    <property type="match status" value="1"/>
</dbReference>
<evidence type="ECO:0000256" key="6">
    <source>
        <dbReference type="ARBA" id="ARBA00022553"/>
    </source>
</evidence>
<dbReference type="Pfam" id="PF02518">
    <property type="entry name" value="HATPase_c"/>
    <property type="match status" value="1"/>
</dbReference>
<dbReference type="InterPro" id="IPR003018">
    <property type="entry name" value="GAF"/>
</dbReference>
<keyword evidence="7" id="KW-0808">Transferase</keyword>
<dbReference type="RefSeq" id="WP_013321978.1">
    <property type="nucleotide sequence ID" value="NC_014501.1"/>
</dbReference>
<evidence type="ECO:0000256" key="10">
    <source>
        <dbReference type="ARBA" id="ARBA00022989"/>
    </source>
</evidence>
<comment type="catalytic activity">
    <reaction evidence="1">
        <text>ATP + protein L-histidine = ADP + protein N-phospho-L-histidine.</text>
        <dbReference type="EC" id="2.7.13.3"/>
    </reaction>
</comment>
<keyword evidence="9 17" id="KW-0418">Kinase</keyword>
<feature type="transmembrane region" description="Helical" evidence="14">
    <location>
        <begin position="253"/>
        <end position="274"/>
    </location>
</feature>
<dbReference type="InterPro" id="IPR007895">
    <property type="entry name" value="MASE1"/>
</dbReference>
<keyword evidence="5" id="KW-1003">Cell membrane</keyword>
<evidence type="ECO:0000256" key="11">
    <source>
        <dbReference type="ARBA" id="ARBA00023012"/>
    </source>
</evidence>
<dbReference type="AlphaFoldDB" id="E0UAM0"/>
<keyword evidence="11" id="KW-0902">Two-component regulatory system</keyword>
<dbReference type="KEGG" id="cyj:Cyan7822_1888"/>
<evidence type="ECO:0000313" key="18">
    <source>
        <dbReference type="Proteomes" id="UP000008206"/>
    </source>
</evidence>
<dbReference type="InterPro" id="IPR036097">
    <property type="entry name" value="HisK_dim/P_sf"/>
</dbReference>
<dbReference type="SMART" id="SM00388">
    <property type="entry name" value="HisKA"/>
    <property type="match status" value="1"/>
</dbReference>
<dbReference type="SUPFAM" id="SSF55874">
    <property type="entry name" value="ATPase domain of HSP90 chaperone/DNA topoisomerase II/histidine kinase"/>
    <property type="match status" value="1"/>
</dbReference>
<feature type="domain" description="Histidine kinase" evidence="16">
    <location>
        <begin position="521"/>
        <end position="737"/>
    </location>
</feature>
<keyword evidence="13" id="KW-0175">Coiled coil</keyword>
<dbReference type="eggNOG" id="COG2205">
    <property type="taxonomic scope" value="Bacteria"/>
</dbReference>
<dbReference type="InterPro" id="IPR005467">
    <property type="entry name" value="His_kinase_dom"/>
</dbReference>
<dbReference type="Gene3D" id="3.30.565.10">
    <property type="entry name" value="Histidine kinase-like ATPase, C-terminal domain"/>
    <property type="match status" value="1"/>
</dbReference>
<evidence type="ECO:0000256" key="13">
    <source>
        <dbReference type="SAM" id="Coils"/>
    </source>
</evidence>
<evidence type="ECO:0000256" key="3">
    <source>
        <dbReference type="ARBA" id="ARBA00006402"/>
    </source>
</evidence>
<dbReference type="GO" id="GO:0009927">
    <property type="term" value="F:histidine phosphotransfer kinase activity"/>
    <property type="evidence" value="ECO:0007669"/>
    <property type="project" value="TreeGrafter"/>
</dbReference>
<dbReference type="eggNOG" id="COG3447">
    <property type="taxonomic scope" value="Bacteria"/>
</dbReference>
<dbReference type="Pfam" id="PF01590">
    <property type="entry name" value="GAF"/>
    <property type="match status" value="1"/>
</dbReference>
<evidence type="ECO:0000256" key="5">
    <source>
        <dbReference type="ARBA" id="ARBA00022475"/>
    </source>
</evidence>
<dbReference type="Proteomes" id="UP000008206">
    <property type="component" value="Chromosome"/>
</dbReference>
<dbReference type="Gene3D" id="3.30.450.40">
    <property type="match status" value="1"/>
</dbReference>
<keyword evidence="10 14" id="KW-1133">Transmembrane helix</keyword>
<organism evidence="17 18">
    <name type="scientific">Gloeothece verrucosa (strain PCC 7822)</name>
    <name type="common">Cyanothece sp. (strain PCC 7822)</name>
    <dbReference type="NCBI Taxonomy" id="497965"/>
    <lineage>
        <taxon>Bacteria</taxon>
        <taxon>Bacillati</taxon>
        <taxon>Cyanobacteriota</taxon>
        <taxon>Cyanophyceae</taxon>
        <taxon>Oscillatoriophycideae</taxon>
        <taxon>Chroococcales</taxon>
        <taxon>Aphanothecaceae</taxon>
        <taxon>Gloeothece</taxon>
        <taxon>Gloeothece verrucosa</taxon>
    </lineage>
</organism>
<dbReference type="STRING" id="497965.Cyan7822_1888"/>
<dbReference type="EC" id="2.7.13.3" evidence="4"/>
<evidence type="ECO:0000313" key="17">
    <source>
        <dbReference type="EMBL" id="ADN13872.1"/>
    </source>
</evidence>
<dbReference type="SMART" id="SM00065">
    <property type="entry name" value="GAF"/>
    <property type="match status" value="1"/>
</dbReference>
<dbReference type="InterPro" id="IPR029016">
    <property type="entry name" value="GAF-like_dom_sf"/>
</dbReference>
<feature type="transmembrane region" description="Helical" evidence="14">
    <location>
        <begin position="153"/>
        <end position="172"/>
    </location>
</feature>
<dbReference type="Pfam" id="PF00512">
    <property type="entry name" value="HisKA"/>
    <property type="match status" value="1"/>
</dbReference>
<dbReference type="SMART" id="SM00387">
    <property type="entry name" value="HATPase_c"/>
    <property type="match status" value="1"/>
</dbReference>
<comment type="subcellular location">
    <subcellularLocation>
        <location evidence="2">Cell membrane</location>
        <topology evidence="2">Multi-pass membrane protein</topology>
    </subcellularLocation>
</comment>
<keyword evidence="8 14" id="KW-0812">Transmembrane</keyword>
<feature type="transmembrane region" description="Helical" evidence="14">
    <location>
        <begin position="69"/>
        <end position="95"/>
    </location>
</feature>
<evidence type="ECO:0000256" key="1">
    <source>
        <dbReference type="ARBA" id="ARBA00000085"/>
    </source>
</evidence>
<feature type="transmembrane region" description="Helical" evidence="14">
    <location>
        <begin position="280"/>
        <end position="303"/>
    </location>
</feature>
<dbReference type="SUPFAM" id="SSF47384">
    <property type="entry name" value="Homodimeric domain of signal transducing histidine kinase"/>
    <property type="match status" value="1"/>
</dbReference>
<evidence type="ECO:0000259" key="16">
    <source>
        <dbReference type="PROSITE" id="PS50109"/>
    </source>
</evidence>
<dbReference type="SUPFAM" id="SSF55781">
    <property type="entry name" value="GAF domain-like"/>
    <property type="match status" value="1"/>
</dbReference>
<evidence type="ECO:0000256" key="7">
    <source>
        <dbReference type="ARBA" id="ARBA00022679"/>
    </source>
</evidence>
<feature type="transmembrane region" description="Helical" evidence="14">
    <location>
        <begin position="115"/>
        <end position="133"/>
    </location>
</feature>
<dbReference type="PANTHER" id="PTHR43047">
    <property type="entry name" value="TWO-COMPONENT HISTIDINE PROTEIN KINASE"/>
    <property type="match status" value="1"/>
</dbReference>
<evidence type="ECO:0000256" key="14">
    <source>
        <dbReference type="SAM" id="Phobius"/>
    </source>
</evidence>
<keyword evidence="18" id="KW-1185">Reference proteome</keyword>
<dbReference type="HOGENOM" id="CLU_010428_0_0_3"/>
<dbReference type="InterPro" id="IPR036890">
    <property type="entry name" value="HATPase_C_sf"/>
</dbReference>
<dbReference type="Pfam" id="PF05231">
    <property type="entry name" value="MASE1"/>
    <property type="match status" value="1"/>
</dbReference>
<name>E0UAM0_GLOV7</name>
<evidence type="ECO:0000256" key="2">
    <source>
        <dbReference type="ARBA" id="ARBA00004651"/>
    </source>
</evidence>
<dbReference type="EMBL" id="CP002198">
    <property type="protein sequence ID" value="ADN13872.1"/>
    <property type="molecule type" value="Genomic_DNA"/>
</dbReference>
<evidence type="ECO:0000256" key="8">
    <source>
        <dbReference type="ARBA" id="ARBA00022692"/>
    </source>
</evidence>
<evidence type="ECO:0000256" key="9">
    <source>
        <dbReference type="ARBA" id="ARBA00022777"/>
    </source>
</evidence>
<evidence type="ECO:0000256" key="12">
    <source>
        <dbReference type="ARBA" id="ARBA00023136"/>
    </source>
</evidence>
<dbReference type="InterPro" id="IPR003594">
    <property type="entry name" value="HATPase_dom"/>
</dbReference>
<sequence length="750" mass="83801">MASDLIRMRENPIKIVTVAIAYLSMGWLTQKIDATGFTASPIWFAAGLALSALLIWGEQVWIGIFLGDLLLSCILGASWIIGLASAIGSTLSAILAARWLRQCKFSLTLGRIRDIILLVVLAAIISPIVNATIDSTVRLWTGHLSWKLFAQQWWLLCLGDCTGVLVFTPFLLRLTIDGWGLLKRQPRQRLTEAAICVGLLLGVGWVVFGYKEVAKTPFEESLASVQYLEYLPFPLMVWAALRFQTWGAVTANLVVAILALIGALEGVGAFVIQTPTLSQAVLLLQMFIAIVTTTSLFLSAAVSERERAEKQLRATLEREYLISDIALRIRQSLDLNHIFQTTVTEIRNFLNADRVYIGYIPPDEPIKIVAESVVGGYQSLLGLTFPDEFCQAVKSLLAEQEFLIVDNVNQVAPPLILQQYFNHSQIKAALIVPLMANHQQLGVLVVHQCSRIRYWQKSEIKLLEQLATQVSIAIQQAQLYYQVQQFNTNLETQVKERTQELQEKVQEIEQLYQMKNVFLQAVSHDLRTSIMGLMMLLKNLQNRAGDNISISRSILERIVSSGDRQLTLINALSEDHFSEHRSLVLHCQPLSLRDLAENLINDWQPLFRQNQIRFTNLIPANLPNIQADPQQIRSVLDNLLTNALKHNPPGITISLEATLDQGMICCKVSDDGVGMDQQQCQSLFRLYVRSLYNTRRTGIGLGSYQCRQIIEAHGGKIGVNSTPGIGSQFWFTLPIAESSTSSAQFGAYIN</sequence>
<feature type="coiled-coil region" evidence="13">
    <location>
        <begin position="487"/>
        <end position="514"/>
    </location>
</feature>
<dbReference type="CDD" id="cd00082">
    <property type="entry name" value="HisKA"/>
    <property type="match status" value="1"/>
</dbReference>
<dbReference type="GO" id="GO:0000155">
    <property type="term" value="F:phosphorelay sensor kinase activity"/>
    <property type="evidence" value="ECO:0007669"/>
    <property type="project" value="InterPro"/>
</dbReference>
<dbReference type="CDD" id="cd00075">
    <property type="entry name" value="HATPase"/>
    <property type="match status" value="1"/>
</dbReference>
<dbReference type="GO" id="GO:0005886">
    <property type="term" value="C:plasma membrane"/>
    <property type="evidence" value="ECO:0007669"/>
    <property type="project" value="UniProtKB-SubCell"/>
</dbReference>
<keyword evidence="12 14" id="KW-0472">Membrane</keyword>
<dbReference type="OrthoDB" id="434992at2"/>
<evidence type="ECO:0000259" key="15">
    <source>
        <dbReference type="PROSITE" id="PS50046"/>
    </source>
</evidence>
<dbReference type="PROSITE" id="PS50109">
    <property type="entry name" value="HIS_KIN"/>
    <property type="match status" value="1"/>
</dbReference>
<feature type="domain" description="Phytochrome chromophore attachment site" evidence="15">
    <location>
        <begin position="334"/>
        <end position="469"/>
    </location>
</feature>